<keyword evidence="4" id="KW-1185">Reference proteome</keyword>
<dbReference type="InterPro" id="IPR000868">
    <property type="entry name" value="Isochorismatase-like_dom"/>
</dbReference>
<evidence type="ECO:0000313" key="3">
    <source>
        <dbReference type="EMBL" id="MFC0634412.1"/>
    </source>
</evidence>
<organism evidence="3 4">
    <name type="scientific">Brevundimonas balnearis</name>
    <dbReference type="NCBI Taxonomy" id="1572858"/>
    <lineage>
        <taxon>Bacteria</taxon>
        <taxon>Pseudomonadati</taxon>
        <taxon>Pseudomonadota</taxon>
        <taxon>Alphaproteobacteria</taxon>
        <taxon>Caulobacterales</taxon>
        <taxon>Caulobacteraceae</taxon>
        <taxon>Brevundimonas</taxon>
    </lineage>
</organism>
<dbReference type="SUPFAM" id="SSF52499">
    <property type="entry name" value="Isochorismatase-like hydrolases"/>
    <property type="match status" value="1"/>
</dbReference>
<evidence type="ECO:0000259" key="2">
    <source>
        <dbReference type="Pfam" id="PF00857"/>
    </source>
</evidence>
<dbReference type="InterPro" id="IPR053152">
    <property type="entry name" value="Hydrolase_YcaC-like"/>
</dbReference>
<dbReference type="RefSeq" id="WP_376836458.1">
    <property type="nucleotide sequence ID" value="NZ_JBHLSW010000007.1"/>
</dbReference>
<accession>A0ABV6R455</accession>
<proteinExistence type="predicted"/>
<name>A0ABV6R455_9CAUL</name>
<feature type="domain" description="Isochorismatase-like" evidence="2">
    <location>
        <begin position="97"/>
        <end position="191"/>
    </location>
</feature>
<sequence>MRSTTVALVAALMLWPITTAHAQNADRQNSTAPAALARPALDDTVLIYVDYVTGLDNLINTIPRAQFRNNVTAFAKFNPLFRLPTIVLGEENDYYGTFLPEITEHVTHDIHRFNRTQVSGYTPEVAAYLASTGRKTVVIGGISIDNCTLHTTLDLLRAGYKVYVITDVSGSNSPMAEADAIQRMRDAGAVTGGWLSILTDLGQDFAHPGHGQGMMGIIQAHWPASTIGTVSDSTPDGHGLQLPAGY</sequence>
<dbReference type="Proteomes" id="UP001589906">
    <property type="component" value="Unassembled WGS sequence"/>
</dbReference>
<evidence type="ECO:0000256" key="1">
    <source>
        <dbReference type="SAM" id="SignalP"/>
    </source>
</evidence>
<gene>
    <name evidence="3" type="ORF">ACFFGE_11065</name>
</gene>
<keyword evidence="1" id="KW-0732">Signal</keyword>
<feature type="chain" id="PRO_5046162436" evidence="1">
    <location>
        <begin position="23"/>
        <end position="246"/>
    </location>
</feature>
<evidence type="ECO:0000313" key="4">
    <source>
        <dbReference type="Proteomes" id="UP001589906"/>
    </source>
</evidence>
<dbReference type="PANTHER" id="PTHR43559">
    <property type="entry name" value="HYDROLASE YCAC-RELATED"/>
    <property type="match status" value="1"/>
</dbReference>
<reference evidence="3 4" key="1">
    <citation type="submission" date="2024-09" db="EMBL/GenBank/DDBJ databases">
        <authorList>
            <person name="Sun Q."/>
            <person name="Mori K."/>
        </authorList>
    </citation>
    <scope>NUCLEOTIDE SEQUENCE [LARGE SCALE GENOMIC DNA]</scope>
    <source>
        <strain evidence="3 4">NCAIM B.02621</strain>
    </source>
</reference>
<comment type="caution">
    <text evidence="3">The sequence shown here is derived from an EMBL/GenBank/DDBJ whole genome shotgun (WGS) entry which is preliminary data.</text>
</comment>
<dbReference type="InterPro" id="IPR036380">
    <property type="entry name" value="Isochorismatase-like_sf"/>
</dbReference>
<protein>
    <submittedName>
        <fullName evidence="3">Isochorismatase family protein</fullName>
    </submittedName>
</protein>
<dbReference type="EMBL" id="JBHLSW010000007">
    <property type="protein sequence ID" value="MFC0634412.1"/>
    <property type="molecule type" value="Genomic_DNA"/>
</dbReference>
<dbReference type="PANTHER" id="PTHR43559:SF1">
    <property type="entry name" value="HYDROLASE"/>
    <property type="match status" value="1"/>
</dbReference>
<dbReference type="Gene3D" id="3.40.50.850">
    <property type="entry name" value="Isochorismatase-like"/>
    <property type="match status" value="1"/>
</dbReference>
<feature type="signal peptide" evidence="1">
    <location>
        <begin position="1"/>
        <end position="22"/>
    </location>
</feature>
<dbReference type="Pfam" id="PF00857">
    <property type="entry name" value="Isochorismatase"/>
    <property type="match status" value="1"/>
</dbReference>